<dbReference type="AlphaFoldDB" id="A0A9P0EZD9"/>
<feature type="compositionally biased region" description="Polar residues" evidence="1">
    <location>
        <begin position="66"/>
        <end position="80"/>
    </location>
</feature>
<dbReference type="Proteomes" id="UP001152759">
    <property type="component" value="Chromosome 10"/>
</dbReference>
<evidence type="ECO:0000259" key="2">
    <source>
        <dbReference type="Pfam" id="PF02944"/>
    </source>
</evidence>
<dbReference type="OrthoDB" id="8062432at2759"/>
<dbReference type="Pfam" id="PF02944">
    <property type="entry name" value="BESS"/>
    <property type="match status" value="1"/>
</dbReference>
<keyword evidence="4" id="KW-1185">Reference proteome</keyword>
<dbReference type="GO" id="GO:0003677">
    <property type="term" value="F:DNA binding"/>
    <property type="evidence" value="ECO:0007669"/>
    <property type="project" value="InterPro"/>
</dbReference>
<sequence>MKNLCNKPEPSTGTHPIDKFFEGISASVKNLPPRLQLEAKRCVSDIVFNLEYQALQEQPVFNSHLRSPYTSSASITPPNQRHNDADDYIIADLY</sequence>
<accession>A0A9P0EZD9</accession>
<feature type="region of interest" description="Disordered" evidence="1">
    <location>
        <begin position="66"/>
        <end position="86"/>
    </location>
</feature>
<protein>
    <recommendedName>
        <fullName evidence="2">BESS domain-containing protein</fullName>
    </recommendedName>
</protein>
<evidence type="ECO:0000256" key="1">
    <source>
        <dbReference type="SAM" id="MobiDB-lite"/>
    </source>
</evidence>
<evidence type="ECO:0000313" key="3">
    <source>
        <dbReference type="EMBL" id="CAH0383219.1"/>
    </source>
</evidence>
<proteinExistence type="predicted"/>
<dbReference type="KEGG" id="btab:109036907"/>
<name>A0A9P0EZD9_BEMTA</name>
<dbReference type="InterPro" id="IPR004210">
    <property type="entry name" value="BESS_motif"/>
</dbReference>
<evidence type="ECO:0000313" key="4">
    <source>
        <dbReference type="Proteomes" id="UP001152759"/>
    </source>
</evidence>
<feature type="domain" description="BESS" evidence="2">
    <location>
        <begin position="17"/>
        <end position="49"/>
    </location>
</feature>
<organism evidence="3 4">
    <name type="scientific">Bemisia tabaci</name>
    <name type="common">Sweetpotato whitefly</name>
    <name type="synonym">Aleurodes tabaci</name>
    <dbReference type="NCBI Taxonomy" id="7038"/>
    <lineage>
        <taxon>Eukaryota</taxon>
        <taxon>Metazoa</taxon>
        <taxon>Ecdysozoa</taxon>
        <taxon>Arthropoda</taxon>
        <taxon>Hexapoda</taxon>
        <taxon>Insecta</taxon>
        <taxon>Pterygota</taxon>
        <taxon>Neoptera</taxon>
        <taxon>Paraneoptera</taxon>
        <taxon>Hemiptera</taxon>
        <taxon>Sternorrhyncha</taxon>
        <taxon>Aleyrodoidea</taxon>
        <taxon>Aleyrodidae</taxon>
        <taxon>Aleyrodinae</taxon>
        <taxon>Bemisia</taxon>
    </lineage>
</organism>
<reference evidence="3" key="1">
    <citation type="submission" date="2021-12" db="EMBL/GenBank/DDBJ databases">
        <authorList>
            <person name="King R."/>
        </authorList>
    </citation>
    <scope>NUCLEOTIDE SEQUENCE</scope>
</reference>
<dbReference type="EMBL" id="OU963871">
    <property type="protein sequence ID" value="CAH0383219.1"/>
    <property type="molecule type" value="Genomic_DNA"/>
</dbReference>
<gene>
    <name evidence="3" type="ORF">BEMITA_LOCUS2682</name>
</gene>